<dbReference type="AlphaFoldDB" id="A0A5M9MXH4"/>
<dbReference type="CDD" id="cd02440">
    <property type="entry name" value="AdoMet_MTases"/>
    <property type="match status" value="1"/>
</dbReference>
<gene>
    <name evidence="1" type="ORF">ATNIH1004_005240</name>
</gene>
<dbReference type="SUPFAM" id="SSF53335">
    <property type="entry name" value="S-adenosyl-L-methionine-dependent methyltransferases"/>
    <property type="match status" value="1"/>
</dbReference>
<comment type="caution">
    <text evidence="1">The sequence shown here is derived from an EMBL/GenBank/DDBJ whole genome shotgun (WGS) entry which is preliminary data.</text>
</comment>
<reference evidence="1 2" key="1">
    <citation type="submission" date="2019-08" db="EMBL/GenBank/DDBJ databases">
        <title>The genome sequence of a newly discovered highly antifungal drug resistant Aspergillus species, Aspergillus tanneri NIH 1004.</title>
        <authorList>
            <person name="Mounaud S."/>
            <person name="Singh I."/>
            <person name="Joardar V."/>
            <person name="Pakala S."/>
            <person name="Pakala S."/>
            <person name="Venepally P."/>
            <person name="Chung J.K."/>
            <person name="Losada L."/>
            <person name="Nierman W.C."/>
        </authorList>
    </citation>
    <scope>NUCLEOTIDE SEQUENCE [LARGE SCALE GENOMIC DNA]</scope>
    <source>
        <strain evidence="1 2">NIH1004</strain>
    </source>
</reference>
<dbReference type="PANTHER" id="PTHR43591:SF24">
    <property type="entry name" value="2-METHOXY-6-POLYPRENYL-1,4-BENZOQUINOL METHYLASE, MITOCHONDRIAL"/>
    <property type="match status" value="1"/>
</dbReference>
<evidence type="ECO:0000313" key="2">
    <source>
        <dbReference type="Proteomes" id="UP000324241"/>
    </source>
</evidence>
<accession>A0A5M9MXH4</accession>
<evidence type="ECO:0000313" key="1">
    <source>
        <dbReference type="EMBL" id="KAA8649339.1"/>
    </source>
</evidence>
<dbReference type="PANTHER" id="PTHR43591">
    <property type="entry name" value="METHYLTRANSFERASE"/>
    <property type="match status" value="1"/>
</dbReference>
<dbReference type="VEuPathDB" id="FungiDB:EYZ11_013265"/>
<dbReference type="InterPro" id="IPR029063">
    <property type="entry name" value="SAM-dependent_MTases_sf"/>
</dbReference>
<dbReference type="GO" id="GO:0008168">
    <property type="term" value="F:methyltransferase activity"/>
    <property type="evidence" value="ECO:0007669"/>
    <property type="project" value="TreeGrafter"/>
</dbReference>
<evidence type="ECO:0008006" key="3">
    <source>
        <dbReference type="Google" id="ProtNLM"/>
    </source>
</evidence>
<dbReference type="VEuPathDB" id="FungiDB:EYZ11_009856"/>
<protein>
    <recommendedName>
        <fullName evidence="3">Methyltransferase domain-containing protein</fullName>
    </recommendedName>
</protein>
<organism evidence="1 2">
    <name type="scientific">Aspergillus tanneri</name>
    <dbReference type="NCBI Taxonomy" id="1220188"/>
    <lineage>
        <taxon>Eukaryota</taxon>
        <taxon>Fungi</taxon>
        <taxon>Dikarya</taxon>
        <taxon>Ascomycota</taxon>
        <taxon>Pezizomycotina</taxon>
        <taxon>Eurotiomycetes</taxon>
        <taxon>Eurotiomycetidae</taxon>
        <taxon>Eurotiales</taxon>
        <taxon>Aspergillaceae</taxon>
        <taxon>Aspergillus</taxon>
        <taxon>Aspergillus subgen. Circumdati</taxon>
    </lineage>
</organism>
<dbReference type="Gene3D" id="3.40.50.150">
    <property type="entry name" value="Vaccinia Virus protein VP39"/>
    <property type="match status" value="1"/>
</dbReference>
<sequence>MYDDKVDSFSLRTSITNYYFENGRRYHAYHAGAYWGPNDEKASDHLDIGHHVYSLLLHGKLYLAPIIENPQRVLDVGTDKPQALAYGQCLDFADTHPSACVIGTDLSPIQPTSVPPNLQFEIDDCEDEWLYQEDSFDMVHVRGLYGCVTDWDRFYEQALRHVMQHLKPGGYIEQVEQGVVPKSDDGSTDGTIFEKWGQISVEAGEAFGKTLLIGDLARTKMIEAGFVDVVEERFKCPIGAWPKDPHLKELGRYNYLQWEEGIEGWTMMLLTKILGWQRIEVEVYLAQMRQGLRNRNIHAYQEITIVYGRKPLPGEP</sequence>
<dbReference type="GeneID" id="54327942"/>
<proteinExistence type="predicted"/>
<dbReference type="Pfam" id="PF13489">
    <property type="entry name" value="Methyltransf_23"/>
    <property type="match status" value="1"/>
</dbReference>
<dbReference type="EMBL" id="QUQM01000003">
    <property type="protein sequence ID" value="KAA8649339.1"/>
    <property type="molecule type" value="Genomic_DNA"/>
</dbReference>
<dbReference type="RefSeq" id="XP_033428700.1">
    <property type="nucleotide sequence ID" value="XM_033569894.1"/>
</dbReference>
<dbReference type="Proteomes" id="UP000324241">
    <property type="component" value="Unassembled WGS sequence"/>
</dbReference>
<name>A0A5M9MXH4_9EURO</name>
<dbReference type="OrthoDB" id="2013972at2759"/>